<evidence type="ECO:0000256" key="2">
    <source>
        <dbReference type="ARBA" id="ARBA00022618"/>
    </source>
</evidence>
<feature type="region of interest" description="Disordered" evidence="5">
    <location>
        <begin position="1"/>
        <end position="21"/>
    </location>
</feature>
<dbReference type="EMBL" id="FNCV01000003">
    <property type="protein sequence ID" value="SDG96144.1"/>
    <property type="molecule type" value="Genomic_DNA"/>
</dbReference>
<sequence>MTADETRPTPESAPGIDDPAALLPLPEGADLRPHARIAEALLFAAPRPLTPRELAERLPRGCDVGQVLDSLRADYQGRGVHLVKLGEGYAFRSAPDLAPYLTEHRNETRKLSRAAVETLAIIAYHQPVTRAEIEEIRGVALSRGTLDVLLEAGWIGPRGRRQSPGRPLTWGTSDSFLDHFGLGGLDELPGIEDLRAAGLLDSRPAIAAYGARADELPLEEEDDPEDDPEA</sequence>
<dbReference type="GO" id="GO:0051301">
    <property type="term" value="P:cell division"/>
    <property type="evidence" value="ECO:0007669"/>
    <property type="project" value="UniProtKB-KW"/>
</dbReference>
<evidence type="ECO:0000256" key="3">
    <source>
        <dbReference type="ARBA" id="ARBA00022829"/>
    </source>
</evidence>
<keyword evidence="1" id="KW-0963">Cytoplasm</keyword>
<reference evidence="7" key="1">
    <citation type="submission" date="2016-10" db="EMBL/GenBank/DDBJ databases">
        <authorList>
            <person name="Varghese N."/>
            <person name="Submissions S."/>
        </authorList>
    </citation>
    <scope>NUCLEOTIDE SEQUENCE [LARGE SCALE GENOMIC DNA]</scope>
    <source>
        <strain evidence="7">930I</strain>
    </source>
</reference>
<dbReference type="GO" id="GO:0051304">
    <property type="term" value="P:chromosome separation"/>
    <property type="evidence" value="ECO:0007669"/>
    <property type="project" value="InterPro"/>
</dbReference>
<evidence type="ECO:0000313" key="6">
    <source>
        <dbReference type="EMBL" id="SDG96144.1"/>
    </source>
</evidence>
<dbReference type="PANTHER" id="PTHR34298:SF2">
    <property type="entry name" value="SEGREGATION AND CONDENSATION PROTEIN B"/>
    <property type="match status" value="1"/>
</dbReference>
<evidence type="ECO:0000256" key="4">
    <source>
        <dbReference type="ARBA" id="ARBA00023306"/>
    </source>
</evidence>
<dbReference type="SUPFAM" id="SSF46785">
    <property type="entry name" value="Winged helix' DNA-binding domain"/>
    <property type="match status" value="2"/>
</dbReference>
<keyword evidence="7" id="KW-1185">Reference proteome</keyword>
<keyword evidence="4" id="KW-0131">Cell cycle</keyword>
<accession>A0A1G7YIE0</accession>
<dbReference type="InterPro" id="IPR036388">
    <property type="entry name" value="WH-like_DNA-bd_sf"/>
</dbReference>
<dbReference type="InterPro" id="IPR005234">
    <property type="entry name" value="ScpB_csome_segregation"/>
</dbReference>
<organism evidence="6 7">
    <name type="scientific">Roseospirillum parvum</name>
    <dbReference type="NCBI Taxonomy" id="83401"/>
    <lineage>
        <taxon>Bacteria</taxon>
        <taxon>Pseudomonadati</taxon>
        <taxon>Pseudomonadota</taxon>
        <taxon>Alphaproteobacteria</taxon>
        <taxon>Rhodospirillales</taxon>
        <taxon>Rhodospirillaceae</taxon>
        <taxon>Roseospirillum</taxon>
    </lineage>
</organism>
<feature type="compositionally biased region" description="Acidic residues" evidence="5">
    <location>
        <begin position="216"/>
        <end position="230"/>
    </location>
</feature>
<dbReference type="Proteomes" id="UP000217076">
    <property type="component" value="Unassembled WGS sequence"/>
</dbReference>
<keyword evidence="2" id="KW-0132">Cell division</keyword>
<dbReference type="Gene3D" id="1.10.10.10">
    <property type="entry name" value="Winged helix-like DNA-binding domain superfamily/Winged helix DNA-binding domain"/>
    <property type="match status" value="2"/>
</dbReference>
<evidence type="ECO:0000313" key="7">
    <source>
        <dbReference type="Proteomes" id="UP000217076"/>
    </source>
</evidence>
<dbReference type="OrthoDB" id="9806226at2"/>
<feature type="region of interest" description="Disordered" evidence="5">
    <location>
        <begin position="211"/>
        <end position="230"/>
    </location>
</feature>
<evidence type="ECO:0000256" key="5">
    <source>
        <dbReference type="SAM" id="MobiDB-lite"/>
    </source>
</evidence>
<evidence type="ECO:0000256" key="1">
    <source>
        <dbReference type="ARBA" id="ARBA00022490"/>
    </source>
</evidence>
<dbReference type="Pfam" id="PF04079">
    <property type="entry name" value="SMC_ScpB"/>
    <property type="match status" value="1"/>
</dbReference>
<dbReference type="RefSeq" id="WP_092617289.1">
    <property type="nucleotide sequence ID" value="NZ_FNCV01000003.1"/>
</dbReference>
<dbReference type="STRING" id="83401.SAMN05421742_103313"/>
<gene>
    <name evidence="6" type="ORF">SAMN05421742_103313</name>
</gene>
<keyword evidence="3" id="KW-0159">Chromosome partition</keyword>
<dbReference type="InterPro" id="IPR036390">
    <property type="entry name" value="WH_DNA-bd_sf"/>
</dbReference>
<name>A0A1G7YIE0_9PROT</name>
<dbReference type="NCBIfam" id="TIGR00281">
    <property type="entry name" value="SMC-Scp complex subunit ScpB"/>
    <property type="match status" value="1"/>
</dbReference>
<dbReference type="PANTHER" id="PTHR34298">
    <property type="entry name" value="SEGREGATION AND CONDENSATION PROTEIN B"/>
    <property type="match status" value="1"/>
</dbReference>
<dbReference type="AlphaFoldDB" id="A0A1G7YIE0"/>
<proteinExistence type="predicted"/>
<protein>
    <submittedName>
        <fullName evidence="6">Segregation and condensation protein B</fullName>
    </submittedName>
</protein>